<gene>
    <name evidence="3" type="ORF">ABS311_12205</name>
</gene>
<dbReference type="InterPro" id="IPR016047">
    <property type="entry name" value="M23ase_b-sheet_dom"/>
</dbReference>
<dbReference type="GO" id="GO:0016787">
    <property type="term" value="F:hydrolase activity"/>
    <property type="evidence" value="ECO:0007669"/>
    <property type="project" value="UniProtKB-KW"/>
</dbReference>
<keyword evidence="3" id="KW-0378">Hydrolase</keyword>
<proteinExistence type="predicted"/>
<feature type="transmembrane region" description="Helical" evidence="1">
    <location>
        <begin position="95"/>
        <end position="114"/>
    </location>
</feature>
<feature type="transmembrane region" description="Helical" evidence="1">
    <location>
        <begin position="28"/>
        <end position="45"/>
    </location>
</feature>
<dbReference type="EMBL" id="JBELOE010000217">
    <property type="protein sequence ID" value="MER2492639.1"/>
    <property type="molecule type" value="Genomic_DNA"/>
</dbReference>
<sequence>MTIVIFCLYIVLPIYLLATLFSPQIVRFEQHFFQCIFVTLFIFYIKNTGSWASFGTYWPNIFLLVALLAWGKFFYAFGSSIDWKLNLIVFNKAFLIKLTFIFSSAVALLVYLSFNTKNDGVHLEFPLKNGHYWVVQGGDFKLINHHYPFMGQRFGLDIVKLSNYYTAFHSPFSETLSNYAIFDEEVYAPCSGEILKVENNLIDNAIPDKNIDKPMGNNIVLYCDGVTIVLAHLKQHSVLYKKGDVVKKNTLVARVGNSGNSSEPHLHIHALKGKHTQEADLLVDGEGIPIYFQDKRLKRNSSVILNNENKQ</sequence>
<accession>A0ABV1RI66</accession>
<dbReference type="Proteomes" id="UP001467690">
    <property type="component" value="Unassembled WGS sequence"/>
</dbReference>
<comment type="caution">
    <text evidence="3">The sequence shown here is derived from an EMBL/GenBank/DDBJ whole genome shotgun (WGS) entry which is preliminary data.</text>
</comment>
<dbReference type="RefSeq" id="WP_350402093.1">
    <property type="nucleotide sequence ID" value="NZ_JBELOE010000217.1"/>
</dbReference>
<name>A0ABV1RI66_9ALTE</name>
<organism evidence="3 4">
    <name type="scientific">Catenovulum sediminis</name>
    <dbReference type="NCBI Taxonomy" id="1740262"/>
    <lineage>
        <taxon>Bacteria</taxon>
        <taxon>Pseudomonadati</taxon>
        <taxon>Pseudomonadota</taxon>
        <taxon>Gammaproteobacteria</taxon>
        <taxon>Alteromonadales</taxon>
        <taxon>Alteromonadaceae</taxon>
        <taxon>Catenovulum</taxon>
    </lineage>
</organism>
<dbReference type="SUPFAM" id="SSF51261">
    <property type="entry name" value="Duplicated hybrid motif"/>
    <property type="match status" value="1"/>
</dbReference>
<dbReference type="EC" id="3.4.-.-" evidence="3"/>
<evidence type="ECO:0000256" key="1">
    <source>
        <dbReference type="SAM" id="Phobius"/>
    </source>
</evidence>
<reference evidence="3 4" key="1">
    <citation type="submission" date="2024-06" db="EMBL/GenBank/DDBJ databases">
        <authorList>
            <person name="Chen R.Y."/>
        </authorList>
    </citation>
    <scope>NUCLEOTIDE SEQUENCE [LARGE SCALE GENOMIC DNA]</scope>
    <source>
        <strain evidence="3 4">D2</strain>
    </source>
</reference>
<keyword evidence="1" id="KW-0472">Membrane</keyword>
<keyword evidence="1" id="KW-1133">Transmembrane helix</keyword>
<evidence type="ECO:0000313" key="3">
    <source>
        <dbReference type="EMBL" id="MER2492639.1"/>
    </source>
</evidence>
<keyword evidence="4" id="KW-1185">Reference proteome</keyword>
<evidence type="ECO:0000313" key="4">
    <source>
        <dbReference type="Proteomes" id="UP001467690"/>
    </source>
</evidence>
<feature type="transmembrane region" description="Helical" evidence="1">
    <location>
        <begin position="57"/>
        <end position="75"/>
    </location>
</feature>
<dbReference type="Pfam" id="PF01551">
    <property type="entry name" value="Peptidase_M23"/>
    <property type="match status" value="1"/>
</dbReference>
<dbReference type="CDD" id="cd12797">
    <property type="entry name" value="M23_peptidase"/>
    <property type="match status" value="1"/>
</dbReference>
<dbReference type="Gene3D" id="2.70.70.10">
    <property type="entry name" value="Glucose Permease (Domain IIA)"/>
    <property type="match status" value="1"/>
</dbReference>
<keyword evidence="1" id="KW-0812">Transmembrane</keyword>
<dbReference type="InterPro" id="IPR011055">
    <property type="entry name" value="Dup_hybrid_motif"/>
</dbReference>
<feature type="domain" description="M23ase beta-sheet core" evidence="2">
    <location>
        <begin position="184"/>
        <end position="274"/>
    </location>
</feature>
<evidence type="ECO:0000259" key="2">
    <source>
        <dbReference type="Pfam" id="PF01551"/>
    </source>
</evidence>
<protein>
    <submittedName>
        <fullName evidence="3">M23 family metallopeptidase</fullName>
        <ecNumber evidence="3">3.4.-.-</ecNumber>
    </submittedName>
</protein>